<protein>
    <submittedName>
        <fullName evidence="2">Uncharacterized protein</fullName>
    </submittedName>
</protein>
<sequence length="54" mass="6055">MNYENRPDKVRTIMVFLLRCTIDSTSAAVMAHGLLTFSSFAPQFLSSCPFARLV</sequence>
<dbReference type="AlphaFoldDB" id="A0A0C3B1I1"/>
<evidence type="ECO:0000256" key="1">
    <source>
        <dbReference type="SAM" id="Phobius"/>
    </source>
</evidence>
<dbReference type="InParanoid" id="A0A0C3B1I1"/>
<dbReference type="EMBL" id="KN833006">
    <property type="protein sequence ID" value="KIM80063.1"/>
    <property type="molecule type" value="Genomic_DNA"/>
</dbReference>
<evidence type="ECO:0000313" key="2">
    <source>
        <dbReference type="EMBL" id="KIM80063.1"/>
    </source>
</evidence>
<feature type="non-terminal residue" evidence="2">
    <location>
        <position position="54"/>
    </location>
</feature>
<accession>A0A0C3B1I1</accession>
<proteinExistence type="predicted"/>
<gene>
    <name evidence="2" type="ORF">PILCRDRAFT_822909</name>
</gene>
<keyword evidence="3" id="KW-1185">Reference proteome</keyword>
<feature type="transmembrane region" description="Helical" evidence="1">
    <location>
        <begin position="12"/>
        <end position="35"/>
    </location>
</feature>
<reference evidence="2 3" key="1">
    <citation type="submission" date="2014-04" db="EMBL/GenBank/DDBJ databases">
        <authorList>
            <consortium name="DOE Joint Genome Institute"/>
            <person name="Kuo A."/>
            <person name="Tarkka M."/>
            <person name="Buscot F."/>
            <person name="Kohler A."/>
            <person name="Nagy L.G."/>
            <person name="Floudas D."/>
            <person name="Copeland A."/>
            <person name="Barry K.W."/>
            <person name="Cichocki N."/>
            <person name="Veneault-Fourrey C."/>
            <person name="LaButti K."/>
            <person name="Lindquist E.A."/>
            <person name="Lipzen A."/>
            <person name="Lundell T."/>
            <person name="Morin E."/>
            <person name="Murat C."/>
            <person name="Sun H."/>
            <person name="Tunlid A."/>
            <person name="Henrissat B."/>
            <person name="Grigoriev I.V."/>
            <person name="Hibbett D.S."/>
            <person name="Martin F."/>
            <person name="Nordberg H.P."/>
            <person name="Cantor M.N."/>
            <person name="Hua S.X."/>
        </authorList>
    </citation>
    <scope>NUCLEOTIDE SEQUENCE [LARGE SCALE GENOMIC DNA]</scope>
    <source>
        <strain evidence="2 3">F 1598</strain>
    </source>
</reference>
<reference evidence="3" key="2">
    <citation type="submission" date="2015-01" db="EMBL/GenBank/DDBJ databases">
        <title>Evolutionary Origins and Diversification of the Mycorrhizal Mutualists.</title>
        <authorList>
            <consortium name="DOE Joint Genome Institute"/>
            <consortium name="Mycorrhizal Genomics Consortium"/>
            <person name="Kohler A."/>
            <person name="Kuo A."/>
            <person name="Nagy L.G."/>
            <person name="Floudas D."/>
            <person name="Copeland A."/>
            <person name="Barry K.W."/>
            <person name="Cichocki N."/>
            <person name="Veneault-Fourrey C."/>
            <person name="LaButti K."/>
            <person name="Lindquist E.A."/>
            <person name="Lipzen A."/>
            <person name="Lundell T."/>
            <person name="Morin E."/>
            <person name="Murat C."/>
            <person name="Riley R."/>
            <person name="Ohm R."/>
            <person name="Sun H."/>
            <person name="Tunlid A."/>
            <person name="Henrissat B."/>
            <person name="Grigoriev I.V."/>
            <person name="Hibbett D.S."/>
            <person name="Martin F."/>
        </authorList>
    </citation>
    <scope>NUCLEOTIDE SEQUENCE [LARGE SCALE GENOMIC DNA]</scope>
    <source>
        <strain evidence="3">F 1598</strain>
    </source>
</reference>
<evidence type="ECO:0000313" key="3">
    <source>
        <dbReference type="Proteomes" id="UP000054166"/>
    </source>
</evidence>
<name>A0A0C3B1I1_PILCF</name>
<keyword evidence="1" id="KW-1133">Transmembrane helix</keyword>
<keyword evidence="1" id="KW-0472">Membrane</keyword>
<dbReference type="HOGENOM" id="CLU_3056093_0_0_1"/>
<keyword evidence="1" id="KW-0812">Transmembrane</keyword>
<dbReference type="Proteomes" id="UP000054166">
    <property type="component" value="Unassembled WGS sequence"/>
</dbReference>
<organism evidence="2 3">
    <name type="scientific">Piloderma croceum (strain F 1598)</name>
    <dbReference type="NCBI Taxonomy" id="765440"/>
    <lineage>
        <taxon>Eukaryota</taxon>
        <taxon>Fungi</taxon>
        <taxon>Dikarya</taxon>
        <taxon>Basidiomycota</taxon>
        <taxon>Agaricomycotina</taxon>
        <taxon>Agaricomycetes</taxon>
        <taxon>Agaricomycetidae</taxon>
        <taxon>Atheliales</taxon>
        <taxon>Atheliaceae</taxon>
        <taxon>Piloderma</taxon>
    </lineage>
</organism>